<keyword evidence="1" id="KW-0472">Membrane</keyword>
<feature type="transmembrane region" description="Helical" evidence="1">
    <location>
        <begin position="20"/>
        <end position="37"/>
    </location>
</feature>
<name>A0A401IK49_APHSA</name>
<proteinExistence type="predicted"/>
<evidence type="ECO:0000313" key="3">
    <source>
        <dbReference type="Proteomes" id="UP000287247"/>
    </source>
</evidence>
<sequence>MFCSFRHLVRLSGFHVPTPGFTVIISLLPLGFSAFKFSRQGQIKTNIEIFRNVLSKGDILIVGVVIKGDGIGEIIATSKLTYPQGYGYTNKARLHGLKY</sequence>
<dbReference type="EMBL" id="BDQK01000013">
    <property type="protein sequence ID" value="GBF81596.1"/>
    <property type="molecule type" value="Genomic_DNA"/>
</dbReference>
<keyword evidence="3" id="KW-1185">Reference proteome</keyword>
<protein>
    <submittedName>
        <fullName evidence="2">Uncharacterized protein</fullName>
    </submittedName>
</protein>
<dbReference type="Proteomes" id="UP000287247">
    <property type="component" value="Unassembled WGS sequence"/>
</dbReference>
<keyword evidence="1" id="KW-0812">Transmembrane</keyword>
<comment type="caution">
    <text evidence="2">The sequence shown here is derived from an EMBL/GenBank/DDBJ whole genome shotgun (WGS) entry which is preliminary data.</text>
</comment>
<keyword evidence="1" id="KW-1133">Transmembrane helix</keyword>
<gene>
    <name evidence="2" type="ORF">AsFPU1_3014</name>
</gene>
<evidence type="ECO:0000313" key="2">
    <source>
        <dbReference type="EMBL" id="GBF81596.1"/>
    </source>
</evidence>
<evidence type="ECO:0000256" key="1">
    <source>
        <dbReference type="SAM" id="Phobius"/>
    </source>
</evidence>
<dbReference type="AlphaFoldDB" id="A0A401IK49"/>
<reference evidence="3" key="1">
    <citation type="submission" date="2017-05" db="EMBL/GenBank/DDBJ databases">
        <title>Physiological properties and genetic analysis related to exopolysaccharide production of fresh-water unicellular cyanobacterium Aphanothece sacrum, Suizenji Nori, that has been cultured as a food source in Japan.</title>
        <authorList>
            <person name="Kanesaki Y."/>
            <person name="Yoshikawa S."/>
            <person name="Ohki K."/>
        </authorList>
    </citation>
    <scope>NUCLEOTIDE SEQUENCE [LARGE SCALE GENOMIC DNA]</scope>
    <source>
        <strain evidence="3">FPU1</strain>
    </source>
</reference>
<organism evidence="2 3">
    <name type="scientific">Aphanothece sacrum FPU1</name>
    <dbReference type="NCBI Taxonomy" id="1920663"/>
    <lineage>
        <taxon>Bacteria</taxon>
        <taxon>Bacillati</taxon>
        <taxon>Cyanobacteriota</taxon>
        <taxon>Cyanophyceae</taxon>
        <taxon>Oscillatoriophycideae</taxon>
        <taxon>Chroococcales</taxon>
        <taxon>Aphanothecaceae</taxon>
        <taxon>Aphanothece</taxon>
    </lineage>
</organism>
<accession>A0A401IK49</accession>